<protein>
    <submittedName>
        <fullName evidence="1">Uncharacterized protein</fullName>
    </submittedName>
</protein>
<evidence type="ECO:0000313" key="1">
    <source>
        <dbReference type="EMBL" id="BBY28044.1"/>
    </source>
</evidence>
<dbReference type="EMBL" id="AP022588">
    <property type="protein sequence ID" value="BBY28044.1"/>
    <property type="molecule type" value="Genomic_DNA"/>
</dbReference>
<dbReference type="KEGG" id="msei:MSEDJ_21400"/>
<gene>
    <name evidence="1" type="ORF">MSEDJ_21400</name>
</gene>
<name>A0A7I7QP00_9MYCO</name>
<proteinExistence type="predicted"/>
<sequence length="229" mass="23541">MRVCGRHAAAEPEFARARGANVPKPTADDTCVTTPPRGNRAPTQGLLYSERVLSRLVIGLVAAGAMALGGSAVAAAEPEPAPPPPAPNVMAFNPVAPSDFAQQNGEIYAFAVPGDLACVLSRGTGSYGCSGAIPAAPNAANVVTGTQQGPAGFANADRPLYVFETLPKRLEPGTRISFRNVTCGTDGTNTICNNSYDGGGFVISPAGSFVIEPNNPLLDRPKSGNPYFN</sequence>
<accession>A0A7I7QP00</accession>
<keyword evidence="2" id="KW-1185">Reference proteome</keyword>
<reference evidence="1 2" key="1">
    <citation type="journal article" date="2019" name="Emerg. Microbes Infect.">
        <title>Comprehensive subspecies identification of 175 nontuberculous mycobacteria species based on 7547 genomic profiles.</title>
        <authorList>
            <person name="Matsumoto Y."/>
            <person name="Kinjo T."/>
            <person name="Motooka D."/>
            <person name="Nabeya D."/>
            <person name="Jung N."/>
            <person name="Uechi K."/>
            <person name="Horii T."/>
            <person name="Iida T."/>
            <person name="Fujita J."/>
            <person name="Nakamura S."/>
        </authorList>
    </citation>
    <scope>NUCLEOTIDE SEQUENCE [LARGE SCALE GENOMIC DNA]</scope>
    <source>
        <strain evidence="1 2">JCM 17899</strain>
    </source>
</reference>
<dbReference type="AlphaFoldDB" id="A0A7I7QP00"/>
<organism evidence="1 2">
    <name type="scientific">Mycolicibacterium sediminis</name>
    <dbReference type="NCBI Taxonomy" id="1286180"/>
    <lineage>
        <taxon>Bacteria</taxon>
        <taxon>Bacillati</taxon>
        <taxon>Actinomycetota</taxon>
        <taxon>Actinomycetes</taxon>
        <taxon>Mycobacteriales</taxon>
        <taxon>Mycobacteriaceae</taxon>
        <taxon>Mycolicibacterium</taxon>
    </lineage>
</organism>
<evidence type="ECO:0000313" key="2">
    <source>
        <dbReference type="Proteomes" id="UP000467193"/>
    </source>
</evidence>
<dbReference type="Proteomes" id="UP000467193">
    <property type="component" value="Chromosome"/>
</dbReference>